<evidence type="ECO:0000256" key="1">
    <source>
        <dbReference type="SAM" id="SignalP"/>
    </source>
</evidence>
<comment type="caution">
    <text evidence="3">The sequence shown here is derived from an EMBL/GenBank/DDBJ whole genome shotgun (WGS) entry which is preliminary data.</text>
</comment>
<dbReference type="AlphaFoldDB" id="A0A7V8FRQ8"/>
<protein>
    <submittedName>
        <fullName evidence="3">Riboflavin-binding protein RibY</fullName>
    </submittedName>
</protein>
<proteinExistence type="predicted"/>
<feature type="signal peptide" evidence="1">
    <location>
        <begin position="1"/>
        <end position="30"/>
    </location>
</feature>
<dbReference type="Gene3D" id="3.40.190.10">
    <property type="entry name" value="Periplasmic binding protein-like II"/>
    <property type="match status" value="2"/>
</dbReference>
<name>A0A7V8FRQ8_9BURK</name>
<dbReference type="Pfam" id="PF09084">
    <property type="entry name" value="NMT1"/>
    <property type="match status" value="1"/>
</dbReference>
<dbReference type="SUPFAM" id="SSF53850">
    <property type="entry name" value="Periplasmic binding protein-like II"/>
    <property type="match status" value="1"/>
</dbReference>
<dbReference type="InterPro" id="IPR027939">
    <property type="entry name" value="NMT1/THI5"/>
</dbReference>
<accession>A0A7V8FRQ8</accession>
<dbReference type="PANTHER" id="PTHR31528:SF3">
    <property type="entry name" value="THIAMINE BIOSYNTHESIS PROTEIN HI_0357-RELATED"/>
    <property type="match status" value="1"/>
</dbReference>
<dbReference type="PANTHER" id="PTHR31528">
    <property type="entry name" value="4-AMINO-5-HYDROXYMETHYL-2-METHYLPYRIMIDINE PHOSPHATE SYNTHASE THI11-RELATED"/>
    <property type="match status" value="1"/>
</dbReference>
<feature type="domain" description="SsuA/THI5-like" evidence="2">
    <location>
        <begin position="44"/>
        <end position="248"/>
    </location>
</feature>
<evidence type="ECO:0000313" key="4">
    <source>
        <dbReference type="Proteomes" id="UP000461670"/>
    </source>
</evidence>
<organism evidence="3 4">
    <name type="scientific">Paracidovorax wautersii</name>
    <dbReference type="NCBI Taxonomy" id="1177982"/>
    <lineage>
        <taxon>Bacteria</taxon>
        <taxon>Pseudomonadati</taxon>
        <taxon>Pseudomonadota</taxon>
        <taxon>Betaproteobacteria</taxon>
        <taxon>Burkholderiales</taxon>
        <taxon>Comamonadaceae</taxon>
        <taxon>Paracidovorax</taxon>
    </lineage>
</organism>
<keyword evidence="1" id="KW-0732">Signal</keyword>
<feature type="chain" id="PRO_5031109259" evidence="1">
    <location>
        <begin position="31"/>
        <end position="333"/>
    </location>
</feature>
<gene>
    <name evidence="3" type="primary">ribY</name>
    <name evidence="3" type="ORF">GAK30_00462</name>
</gene>
<evidence type="ECO:0000313" key="3">
    <source>
        <dbReference type="EMBL" id="KAF1023511.1"/>
    </source>
</evidence>
<sequence>MPAPASRLRPLVRAAALALAAASAAGLAQAGEKFTYLTNWYAQAEHGGFYQAVATGIYEKLGLDVTIRMGGPQVNILQIMGAGQADCLMGSSDLQMMAARAGGLPVVTVAAAFQKDPQVLIAHEDVKSFEDMKGKTILISPSAARGYWAWLKEKYGLTDSQTRPYTYNIQPFIADRNTVQQGYLTSEPFAIQKAGIQANTFLFADHGYPSYAVTISCMDQTVAKRGKAVAAFVRGTMEGWKSYLADPAPGNALIKKDNPNMTDEQLAYSLARIKEMGMVTSGYAATHGIGAIDPARIQTSYDFLVRNKMIEASQLKAADAYKLDFIQDLKVLP</sequence>
<reference evidence="4" key="1">
    <citation type="journal article" date="2020" name="MBio">
        <title>Horizontal gene transfer to a defensive symbiont with a reduced genome amongst a multipartite beetle microbiome.</title>
        <authorList>
            <person name="Waterworth S.C."/>
            <person name="Florez L.V."/>
            <person name="Rees E.R."/>
            <person name="Hertweck C."/>
            <person name="Kaltenpoth M."/>
            <person name="Kwan J.C."/>
        </authorList>
    </citation>
    <scope>NUCLEOTIDE SEQUENCE [LARGE SCALE GENOMIC DNA]</scope>
</reference>
<evidence type="ECO:0000259" key="2">
    <source>
        <dbReference type="Pfam" id="PF09084"/>
    </source>
</evidence>
<dbReference type="EMBL" id="WNDQ01000004">
    <property type="protein sequence ID" value="KAF1023511.1"/>
    <property type="molecule type" value="Genomic_DNA"/>
</dbReference>
<dbReference type="InterPro" id="IPR015168">
    <property type="entry name" value="SsuA/THI5"/>
</dbReference>
<dbReference type="GO" id="GO:0009228">
    <property type="term" value="P:thiamine biosynthetic process"/>
    <property type="evidence" value="ECO:0007669"/>
    <property type="project" value="InterPro"/>
</dbReference>
<dbReference type="Proteomes" id="UP000461670">
    <property type="component" value="Unassembled WGS sequence"/>
</dbReference>